<evidence type="ECO:0000259" key="20">
    <source>
        <dbReference type="PROSITE" id="PS50102"/>
    </source>
</evidence>
<dbReference type="GO" id="GO:0016779">
    <property type="term" value="F:nucleotidyltransferase activity"/>
    <property type="evidence" value="ECO:0007669"/>
    <property type="project" value="InterPro"/>
</dbReference>
<dbReference type="InterPro" id="IPR035979">
    <property type="entry name" value="RBD_domain_sf"/>
</dbReference>
<dbReference type="InterPro" id="IPR035999">
    <property type="entry name" value="Sec7_dom_sf"/>
</dbReference>
<dbReference type="SUPFAM" id="SSF48452">
    <property type="entry name" value="TPR-like"/>
    <property type="match status" value="2"/>
</dbReference>
<keyword evidence="6 18" id="KW-0808">Transferase</keyword>
<dbReference type="InterPro" id="IPR023394">
    <property type="entry name" value="Sec7_C_sf"/>
</dbReference>
<dbReference type="InterPro" id="IPR045075">
    <property type="entry name" value="Syf1-like"/>
</dbReference>
<evidence type="ECO:0000256" key="2">
    <source>
        <dbReference type="ARBA" id="ARBA00007265"/>
    </source>
</evidence>
<dbReference type="GO" id="GO:0000166">
    <property type="term" value="F:nucleotide binding"/>
    <property type="evidence" value="ECO:0007669"/>
    <property type="project" value="UniProtKB-KW"/>
</dbReference>
<feature type="region of interest" description="Disordered" evidence="19">
    <location>
        <begin position="1318"/>
        <end position="1339"/>
    </location>
</feature>
<feature type="region of interest" description="Disordered" evidence="19">
    <location>
        <begin position="1"/>
        <end position="22"/>
    </location>
</feature>
<dbReference type="CDD" id="cd00171">
    <property type="entry name" value="Sec7"/>
    <property type="match status" value="1"/>
</dbReference>
<dbReference type="GO" id="GO:0071007">
    <property type="term" value="C:U2-type catalytic step 2 spliceosome"/>
    <property type="evidence" value="ECO:0007669"/>
    <property type="project" value="TreeGrafter"/>
</dbReference>
<accession>A0A0G4M5Y8</accession>
<dbReference type="GO" id="GO:0000974">
    <property type="term" value="C:Prp19 complex"/>
    <property type="evidence" value="ECO:0007669"/>
    <property type="project" value="TreeGrafter"/>
</dbReference>
<dbReference type="Proteomes" id="UP000044602">
    <property type="component" value="Unassembled WGS sequence"/>
</dbReference>
<feature type="domain" description="RRM" evidence="20">
    <location>
        <begin position="1438"/>
        <end position="1517"/>
    </location>
</feature>
<comment type="similarity">
    <text evidence="13">Belongs to the TTI2 family.</text>
</comment>
<dbReference type="InterPro" id="IPR000904">
    <property type="entry name" value="Sec7_dom"/>
</dbReference>
<comment type="function">
    <text evidence="14">Involved in pre-mRNA splicing and cell cycle progression.</text>
</comment>
<evidence type="ECO:0000313" key="22">
    <source>
        <dbReference type="EMBL" id="CRK29693.1"/>
    </source>
</evidence>
<proteinExistence type="inferred from homology"/>
<dbReference type="FunFam" id="1.25.40.10:FF:000023">
    <property type="entry name" value="Pre-mRNA-splicing factor SYF1"/>
    <property type="match status" value="1"/>
</dbReference>
<dbReference type="GO" id="GO:0032012">
    <property type="term" value="P:regulation of ARF protein signal transduction"/>
    <property type="evidence" value="ECO:0007669"/>
    <property type="project" value="InterPro"/>
</dbReference>
<sequence>MSAGTTTSASTHVEPGAGLSNLDTRRIASSSVVPARMQYRSCPVSVSVDPVFLVISECISITSAIQKHARSPHSSVSAILGGSPNPVPVGPPSPALQTGTKTVVTTLGGDSSNDGGLANRWGLRGKKGKSMQDNPLMAGFGRLRHELAAARDINTFDAVSLLSPFLQIVQTKGTAAPITILTLGALRKFLAYGFIGPTSPRFPLAMQSLSAAVTRCQFDTSDAGQVEVVLLMILHLMEDMMSGPGGDILSDESVCDMMGRGLAICSQPRFSPVLRRTAESAMVHMCQIIFEDVKHLELEAGVDPDALDRQTDGDMDNVTMDPAPAGINGDSLSVAQVDNTRPSTSSEVTDAKESLEANDASEDGELNPEEPNDVESLDLRPYSLPSVRELFRVLVNFLDPTDRQHTDTMRVMALRIIHVALEVSGPSIARHPALATIAEDRLCCYLFQLVRSDNMAILQESLIVAGTLLATCRGVLKLQQELFLSYLVACLHPSVEIPREPGIDPSLYAGIPQAPKLVKPPPSQANSGRSTPVPVKDRQKLGLEGGSRKPDARQAMVESIGVLSRMPNFMTELFVNYDCDPDRADLCEDLVGLLSRNALPDSATWSTTSVPPLCLDALLRYVQYIAERLELQPTSEDLPSADHLREQRRRKKIIIKGTTKFNETPKGGLAYLQAQGIIDDAQNVTSVARFLHATSRVNKKVLGEYLSKKGNEPVLEAYLDLFDFDGKRVDEALRVLLETFRLPGEAPLIERIVTVFADRYCANATPTEVANQDAVFVLTYAIILLNTDQHNPTVKKTSKRMTLEDFSKNLRGVNDGGNFAPEYLQEIFNSIRNNEIILPEEHDNKHAFDYAWRELLAKTEIVGPLVLCDTNIYDADIFATTWRPIVSTLSYVFMSATDDAVFARIVNGFDECARIATKFGNSEALDQIVYSLSHMTTLASELPFSTNLNTEVQAGNNTVMVSELAVKLGRDFRAQLATLVLFRVVTGSESHIHKGWRHVIRIWLNLFVNSLMPAPSVADSTLAVIPAIPLQTPSQVIDRASKTAETGFFSAFTSYISSYAADDPPEPSDEELESTLCSVDCVNSCHMTAVFANITELGASELAHLVDGLISSLPEEPNPAVITVKSDHVPTAPQLEPKLGTLSYDPAMVFSLEMMTVLALRDQETLQVLGKQVMDTLQAVLRDANQYHAMIVSRTSFYLLTLLHATHTLDYVNIPVLLHTISNFPKDTLAKSSVMLIQGLRLCVVEPGPLRNEIMTSPDFWSIMRALAGRYDSAAVVFDLLERGCTGVPPAIMADNYEAALLLLGDFASAAGRAVLAERKQEQRPRKSRDSEREPPSDHQEWTAIFGEVLFPLIHRLLKQEVFTSDRDGMGEMRVQSSSLLCKVFLQYLVLLSTWDGMLDLWLEIIDIMDRLMNSGQGDSLEEAVHSLSKMASGPSIATVYVRNLDERVKIDVLKESLLQIFSEYGNVLEIIAKTNLKSKGQAFIVFDDADSAQNAIDEVQGFELFDKPMQVALAKTRSDATVKTQGSEEDFEAHRRRRLAEKDKKRALEAAEEQKRMQRSGAGAATDAAGRPAKAARGAGLKSSNPAASSVVPDEYLPPNKILFIQNLPEDFDIEALTDIFGRFDGFRETELRFSSQPRATNGFVAVTSVNMPALTVINGGRVRSDMNLVADEDSVYEQDILRNGGSTKPWLAYIQFKLQHGTIHEQAFVFERACLQLPRSYKLWKMYLEFRVKHVSRLNAAIFAAEYRKVNALFERSLILLNKMPRVWELYLKFLLRQPLVSNTRRAFDLALRALPVTQHSRIWRIYRPFADSLSGISAVKIWRRYIQIHPEDTEDFIELLIQVGLYTEAVKKYIDVLNNTRFISKHGKGHFELWSEMVDLIVDHATEILTGHETGIDVERIIRSGITRYADQRGKLWCGLATYWIRRGSFERTRDVFEEGIVTVMTVRDFTLIFDSYTEFEESVIGALMGVASNRAAKGVVDEDADFELDIRMLRFEQLMDRRPFLLNDVLLRQNPNNVLEWEKRIALWGDNKQEVVQTYTAAIAAIQPKKAVGPFHQLWAGYAKFYERGGDMRNARIIAEKAVKVPFRSVAELADMWIEWAEMELRNYNFDDAVRIMAKAVQAPKRSTVDYFDETLSPQQRVHKSWKLWSFYVDLVESVGSLDDTKKVYERIFELRIATPQTVVNYANLLEEHEYYEESFKIYERGLDLFSYPVAFELWNMYLTKAVDRKIGIERLRDLFEQAVEDCPPKFAKTIYLMYGNLEEERGLARHAMRIYERATRAVADEDRAGMFNFYITKSASNFGLPSTRPIYERAISSLPDTEARDMCMKFADMEKRLGEIDRARAIYGHASQFCDPRTSPEFWTKWESFEVQHGNEDTFKEMLRIKRSVQAQFNTDVSFIASQALARSQRRPEDAADADAADAMAALERQARAPAGFVAATDGPTVSGTDDDDTAAANPDAIDIDDADEKGHVMLRPLAQVLPGPQHRQIISLVMKRKLAQSACASRFPPSARSKPNNAMAADASTIQLQLTERERQLRDLLVDVSKFININDQLPEPLVLRWAGGWVRDKLLGTTSHDIDVAINVMTGLRFGERLREYCDVPKLASRHGIEPDDIGNLHRIAANPEKSKNLETTTVKVFGLDLDFVNLRTETYAEDSRNPTVDFGTAEEDALRRDATVNALFFNLHTEQVEDFTGGLADMRDQLIRTPLEPFQTFMDDPLRVLRLVRFASRLGFAIDPAARDVMADPNVLAALRIKISRERVGVELEKMMKGNDPHRALQLIDELGLHHAIYTDPARADIPHPILSKWHIAYGLLRLLERSKAPGSIHDVLVRTDEDVYYSWMLASLVPCAHLTDPRADALTKGRPSLPVATTVAREGAKAPNKLCDVITAAHRNHSEILGLKRDVCAGREIGSQRDTLGMTIRKWEGRELHWKLQVLSTILLDAMDHLPDFDINNDESVLLLEAAYPAVIELARRYAKDPQFVPSAQRIRARLMREVCGGYMHASQFLLVTDVLLRHLGTLVHDSGFAASPYLKDIIPIFTETLRDPFIGHSPARLSTTLDGLALIVRVCWPRVSTSAYESEIIRALAVCWLSLYDDSGDGSHRELLDKLRYTVEVLSAAVEATGTRLELKVAPLVAKDEVLGGLFDSRAKQM</sequence>
<dbReference type="FunFam" id="1.25.40.10:FF:000666">
    <property type="entry name" value="DNA repair and transcription protein (Xab2)"/>
    <property type="match status" value="1"/>
</dbReference>
<feature type="region of interest" description="Disordered" evidence="19">
    <location>
        <begin position="518"/>
        <end position="550"/>
    </location>
</feature>
<feature type="compositionally biased region" description="Basic and acidic residues" evidence="19">
    <location>
        <begin position="1541"/>
        <end position="1557"/>
    </location>
</feature>
<dbReference type="InterPro" id="IPR016024">
    <property type="entry name" value="ARM-type_fold"/>
</dbReference>
<evidence type="ECO:0000256" key="1">
    <source>
        <dbReference type="ARBA" id="ARBA00004123"/>
    </source>
</evidence>
<dbReference type="SUPFAM" id="SSF81891">
    <property type="entry name" value="Poly A polymerase C-terminal region-like"/>
    <property type="match status" value="1"/>
</dbReference>
<dbReference type="SUPFAM" id="SSF81301">
    <property type="entry name" value="Nucleotidyltransferase"/>
    <property type="match status" value="1"/>
</dbReference>
<name>A0A0G4M5Y8_VERLO</name>
<dbReference type="InterPro" id="IPR011990">
    <property type="entry name" value="TPR-like_helical_dom_sf"/>
</dbReference>
<gene>
    <name evidence="22" type="ORF">BN1708_015640</name>
</gene>
<dbReference type="Pfam" id="PF12627">
    <property type="entry name" value="PolyA_pol_RNAbd"/>
    <property type="match status" value="1"/>
</dbReference>
<dbReference type="PANTHER" id="PTHR11246">
    <property type="entry name" value="PRE-MRNA SPLICING FACTOR"/>
    <property type="match status" value="1"/>
</dbReference>
<evidence type="ECO:0000256" key="3">
    <source>
        <dbReference type="ARBA" id="ARBA00008644"/>
    </source>
</evidence>
<evidence type="ECO:0000256" key="8">
    <source>
        <dbReference type="ARBA" id="ARBA00022737"/>
    </source>
</evidence>
<evidence type="ECO:0000256" key="5">
    <source>
        <dbReference type="ARBA" id="ARBA00022664"/>
    </source>
</evidence>
<comment type="similarity">
    <text evidence="3">Belongs to the crooked-neck family.</text>
</comment>
<feature type="region of interest" description="Disordered" evidence="19">
    <location>
        <begin position="2440"/>
        <end position="2469"/>
    </location>
</feature>
<dbReference type="Pfam" id="PF23233">
    <property type="entry name" value="HAT_Syf1_CNRKL1_N"/>
    <property type="match status" value="1"/>
</dbReference>
<evidence type="ECO:0000256" key="4">
    <source>
        <dbReference type="ARBA" id="ARBA00011524"/>
    </source>
</evidence>
<dbReference type="InterPro" id="IPR032691">
    <property type="entry name" value="Mon2/Sec7/BIG1-like_HUS"/>
</dbReference>
<reference evidence="23" key="1">
    <citation type="submission" date="2015-05" db="EMBL/GenBank/DDBJ databases">
        <authorList>
            <person name="Fogelqvist Johan"/>
        </authorList>
    </citation>
    <scope>NUCLEOTIDE SEQUENCE [LARGE SCALE GENOMIC DNA]</scope>
</reference>
<keyword evidence="8" id="KW-0677">Repeat</keyword>
<dbReference type="GO" id="GO:0005794">
    <property type="term" value="C:Golgi apparatus"/>
    <property type="evidence" value="ECO:0007669"/>
    <property type="project" value="UniProtKB-ARBA"/>
</dbReference>
<dbReference type="SUPFAM" id="SSF54928">
    <property type="entry name" value="RNA-binding domain, RBD"/>
    <property type="match status" value="1"/>
</dbReference>
<dbReference type="FunFam" id="3.30.460.10:FF:000019">
    <property type="entry name" value="tRNA nucleotidyltransferase cca2"/>
    <property type="match status" value="1"/>
</dbReference>
<keyword evidence="11" id="KW-0508">mRNA splicing</keyword>
<dbReference type="GO" id="GO:0071014">
    <property type="term" value="C:post-mRNA release spliceosomal complex"/>
    <property type="evidence" value="ECO:0007669"/>
    <property type="project" value="TreeGrafter"/>
</dbReference>
<dbReference type="GO" id="GO:0016192">
    <property type="term" value="P:vesicle-mediated transport"/>
    <property type="evidence" value="ECO:0007669"/>
    <property type="project" value="UniProtKB-ARBA"/>
</dbReference>
<dbReference type="InterPro" id="IPR002646">
    <property type="entry name" value="PolA_pol_head_dom"/>
</dbReference>
<evidence type="ECO:0000256" key="17">
    <source>
        <dbReference type="PROSITE-ProRule" id="PRU00176"/>
    </source>
</evidence>
<dbReference type="InterPro" id="IPR003107">
    <property type="entry name" value="HAT"/>
</dbReference>
<dbReference type="GO" id="GO:0001680">
    <property type="term" value="P:tRNA 3'-terminal CCA addition"/>
    <property type="evidence" value="ECO:0007669"/>
    <property type="project" value="UniProtKB-ARBA"/>
</dbReference>
<evidence type="ECO:0000256" key="6">
    <source>
        <dbReference type="ARBA" id="ARBA00022679"/>
    </source>
</evidence>
<dbReference type="Pfam" id="PF23220">
    <property type="entry name" value="HAT_Syf1_M"/>
    <property type="match status" value="1"/>
</dbReference>
<comment type="subunit">
    <text evidence="4">Associated with the spliceosome.</text>
</comment>
<dbReference type="Gene3D" id="1.10.1000.11">
    <property type="entry name" value="Arf Nucleotide-binding Site Opener,domain 2"/>
    <property type="match status" value="1"/>
</dbReference>
<keyword evidence="9" id="KW-0547">Nucleotide-binding</keyword>
<feature type="compositionally biased region" description="Low complexity" evidence="19">
    <location>
        <begin position="1562"/>
        <end position="1581"/>
    </location>
</feature>
<feature type="region of interest" description="Disordered" evidence="19">
    <location>
        <begin position="305"/>
        <end position="377"/>
    </location>
</feature>
<keyword evidence="10 17" id="KW-0694">RNA-binding</keyword>
<evidence type="ECO:0000313" key="23">
    <source>
        <dbReference type="Proteomes" id="UP000044602"/>
    </source>
</evidence>
<feature type="compositionally biased region" description="Acidic residues" evidence="19">
    <location>
        <begin position="359"/>
        <end position="376"/>
    </location>
</feature>
<evidence type="ECO:0000259" key="21">
    <source>
        <dbReference type="PROSITE" id="PS50190"/>
    </source>
</evidence>
<dbReference type="SUPFAM" id="SSF48371">
    <property type="entry name" value="ARM repeat"/>
    <property type="match status" value="1"/>
</dbReference>
<dbReference type="InterPro" id="IPR032828">
    <property type="entry name" value="PolyA_RNA-bd"/>
</dbReference>
<dbReference type="Pfam" id="PF23231">
    <property type="entry name" value="HAT_Syf1_CNRKL1_C"/>
    <property type="match status" value="1"/>
</dbReference>
<evidence type="ECO:0000256" key="11">
    <source>
        <dbReference type="ARBA" id="ARBA00023187"/>
    </source>
</evidence>
<dbReference type="GO" id="GO:0005085">
    <property type="term" value="F:guanyl-nucleotide exchange factor activity"/>
    <property type="evidence" value="ECO:0007669"/>
    <property type="project" value="InterPro"/>
</dbReference>
<dbReference type="InterPro" id="IPR056604">
    <property type="entry name" value="GBF1-like_TPR"/>
</dbReference>
<dbReference type="GO" id="GO:0000349">
    <property type="term" value="P:generation of catalytic spliceosome for first transesterification step"/>
    <property type="evidence" value="ECO:0007669"/>
    <property type="project" value="TreeGrafter"/>
</dbReference>
<dbReference type="InterPro" id="IPR055430">
    <property type="entry name" value="HAT_Syf1_CNRKL1_C"/>
</dbReference>
<keyword evidence="7" id="KW-0747">Spliceosome</keyword>
<evidence type="ECO:0000256" key="14">
    <source>
        <dbReference type="ARBA" id="ARBA00037272"/>
    </source>
</evidence>
<dbReference type="FunFam" id="1.25.40.10:FF:000038">
    <property type="entry name" value="Putative pre-mRNA-splicing factor SYF1"/>
    <property type="match status" value="1"/>
</dbReference>
<evidence type="ECO:0000256" key="16">
    <source>
        <dbReference type="ARBA" id="ARBA00067212"/>
    </source>
</evidence>
<dbReference type="Pfam" id="PF10521">
    <property type="entry name" value="Tti2"/>
    <property type="match status" value="1"/>
</dbReference>
<dbReference type="InterPro" id="IPR056350">
    <property type="entry name" value="HAT_Syf1_central"/>
</dbReference>
<dbReference type="Gene3D" id="1.25.40.10">
    <property type="entry name" value="Tetratricopeptide repeat domain"/>
    <property type="match status" value="4"/>
</dbReference>
<evidence type="ECO:0000256" key="10">
    <source>
        <dbReference type="ARBA" id="ARBA00022884"/>
    </source>
</evidence>
<dbReference type="InterPro" id="IPR012677">
    <property type="entry name" value="Nucleotide-bd_a/b_plait_sf"/>
</dbReference>
<dbReference type="GO" id="GO:0005739">
    <property type="term" value="C:mitochondrion"/>
    <property type="evidence" value="ECO:0007669"/>
    <property type="project" value="UniProtKB-ARBA"/>
</dbReference>
<dbReference type="Gene3D" id="1.10.220.20">
    <property type="match status" value="1"/>
</dbReference>
<organism evidence="22 23">
    <name type="scientific">Verticillium longisporum</name>
    <name type="common">Verticillium dahliae var. longisporum</name>
    <dbReference type="NCBI Taxonomy" id="100787"/>
    <lineage>
        <taxon>Eukaryota</taxon>
        <taxon>Fungi</taxon>
        <taxon>Dikarya</taxon>
        <taxon>Ascomycota</taxon>
        <taxon>Pezizomycotina</taxon>
        <taxon>Sordariomycetes</taxon>
        <taxon>Hypocreomycetidae</taxon>
        <taxon>Glomerellales</taxon>
        <taxon>Plectosphaerellaceae</taxon>
        <taxon>Verticillium</taxon>
    </lineage>
</organism>
<dbReference type="Gene3D" id="3.30.70.330">
    <property type="match status" value="1"/>
</dbReference>
<keyword evidence="12" id="KW-0539">Nucleus</keyword>
<dbReference type="SMART" id="SM00386">
    <property type="entry name" value="HAT"/>
    <property type="match status" value="9"/>
</dbReference>
<dbReference type="SMART" id="SM00222">
    <property type="entry name" value="Sec7"/>
    <property type="match status" value="1"/>
</dbReference>
<feature type="region of interest" description="Disordered" evidence="19">
    <location>
        <begin position="1541"/>
        <end position="1593"/>
    </location>
</feature>
<evidence type="ECO:0000256" key="15">
    <source>
        <dbReference type="ARBA" id="ARBA00039472"/>
    </source>
</evidence>
<dbReference type="Pfam" id="PF01369">
    <property type="entry name" value="Sec7"/>
    <property type="match status" value="1"/>
</dbReference>
<feature type="compositionally biased region" description="Polar residues" evidence="19">
    <location>
        <begin position="330"/>
        <end position="348"/>
    </location>
</feature>
<evidence type="ECO:0000256" key="9">
    <source>
        <dbReference type="ARBA" id="ARBA00022741"/>
    </source>
</evidence>
<dbReference type="Gene3D" id="3.30.460.10">
    <property type="entry name" value="Beta Polymerase, domain 2"/>
    <property type="match status" value="1"/>
</dbReference>
<dbReference type="InterPro" id="IPR055433">
    <property type="entry name" value="HAT_Syf1-like_N"/>
</dbReference>
<comment type="similarity">
    <text evidence="2 18">Belongs to the tRNA nucleotidyltransferase/poly(A) polymerase family.</text>
</comment>
<dbReference type="PROSITE" id="PS50102">
    <property type="entry name" value="RRM"/>
    <property type="match status" value="1"/>
</dbReference>
<dbReference type="STRING" id="100787.A0A0G4M5Y8"/>
<dbReference type="Pfam" id="PF12783">
    <property type="entry name" value="Sec7-like_HUS"/>
    <property type="match status" value="1"/>
</dbReference>
<dbReference type="FunFam" id="3.30.70.330:FF:000039">
    <property type="entry name" value="U1 small nuclear ribonucleoprotein A"/>
    <property type="match status" value="1"/>
</dbReference>
<keyword evidence="5" id="KW-0507">mRNA processing</keyword>
<dbReference type="InterPro" id="IPR000504">
    <property type="entry name" value="RRM_dom"/>
</dbReference>
<evidence type="ECO:0000256" key="18">
    <source>
        <dbReference type="RuleBase" id="RU003953"/>
    </source>
</evidence>
<evidence type="ECO:0000256" key="19">
    <source>
        <dbReference type="SAM" id="MobiDB-lite"/>
    </source>
</evidence>
<dbReference type="PROSITE" id="PS50190">
    <property type="entry name" value="SEC7"/>
    <property type="match status" value="1"/>
</dbReference>
<comment type="subcellular location">
    <subcellularLocation>
        <location evidence="1">Nucleus</location>
    </subcellularLocation>
</comment>
<dbReference type="Pfam" id="PF23325">
    <property type="entry name" value="TPR_28"/>
    <property type="match status" value="1"/>
</dbReference>
<dbReference type="Pfam" id="PF00076">
    <property type="entry name" value="RRM_1"/>
    <property type="match status" value="1"/>
</dbReference>
<dbReference type="SMART" id="SM00360">
    <property type="entry name" value="RRM"/>
    <property type="match status" value="2"/>
</dbReference>
<dbReference type="CDD" id="cd05398">
    <property type="entry name" value="NT_ClassII-CCAase"/>
    <property type="match status" value="1"/>
</dbReference>
<evidence type="ECO:0000256" key="7">
    <source>
        <dbReference type="ARBA" id="ARBA00022728"/>
    </source>
</evidence>
<feature type="region of interest" description="Disordered" evidence="19">
    <location>
        <begin position="1517"/>
        <end position="1536"/>
    </location>
</feature>
<dbReference type="PANTHER" id="PTHR11246:SF5">
    <property type="entry name" value="PRE-MRNA-SPLICING FACTOR SYF1"/>
    <property type="match status" value="1"/>
</dbReference>
<keyword evidence="23" id="KW-1185">Reference proteome</keyword>
<dbReference type="GO" id="GO:0003723">
    <property type="term" value="F:RNA binding"/>
    <property type="evidence" value="ECO:0007669"/>
    <property type="project" value="UniProtKB-UniRule"/>
</dbReference>
<dbReference type="Gene3D" id="1.10.3090.10">
    <property type="entry name" value="cca-adding enzyme, domain 2"/>
    <property type="match status" value="1"/>
</dbReference>
<feature type="compositionally biased region" description="Basic and acidic residues" evidence="19">
    <location>
        <begin position="535"/>
        <end position="550"/>
    </location>
</feature>
<feature type="domain" description="SEC7" evidence="21">
    <location>
        <begin position="643"/>
        <end position="834"/>
    </location>
</feature>
<evidence type="ECO:0000256" key="13">
    <source>
        <dbReference type="ARBA" id="ARBA00034736"/>
    </source>
</evidence>
<feature type="compositionally biased region" description="Polar residues" evidence="19">
    <location>
        <begin position="1"/>
        <end position="11"/>
    </location>
</feature>
<dbReference type="Pfam" id="PF01743">
    <property type="entry name" value="PolyA_pol"/>
    <property type="match status" value="1"/>
</dbReference>
<dbReference type="CDD" id="cd12246">
    <property type="entry name" value="RRM1_U1A_like"/>
    <property type="match status" value="1"/>
</dbReference>
<dbReference type="InterPro" id="IPR018870">
    <property type="entry name" value="Tti2"/>
</dbReference>
<dbReference type="GO" id="GO:0110078">
    <property type="term" value="C:TTT Hsp90 cochaperone complex"/>
    <property type="evidence" value="ECO:0007669"/>
    <property type="project" value="InterPro"/>
</dbReference>
<evidence type="ECO:0000256" key="12">
    <source>
        <dbReference type="ARBA" id="ARBA00023242"/>
    </source>
</evidence>
<dbReference type="SUPFAM" id="SSF48425">
    <property type="entry name" value="Sec7 domain"/>
    <property type="match status" value="1"/>
</dbReference>
<dbReference type="EMBL" id="CVQH01021207">
    <property type="protein sequence ID" value="CRK29693.1"/>
    <property type="molecule type" value="Genomic_DNA"/>
</dbReference>
<dbReference type="GO" id="GO:0140101">
    <property type="term" value="F:catalytic activity, acting on a tRNA"/>
    <property type="evidence" value="ECO:0007669"/>
    <property type="project" value="UniProtKB-ARBA"/>
</dbReference>
<dbReference type="InterPro" id="IPR043519">
    <property type="entry name" value="NT_sf"/>
</dbReference>
<protein>
    <recommendedName>
        <fullName evidence="15">Pre-mRNA-splicing factor SYF1</fullName>
    </recommendedName>
    <alternativeName>
        <fullName evidence="16">Pre-mRNA-splicing factor syf1</fullName>
    </alternativeName>
</protein>